<sequence>MFGHGLYFANCVSKSWNYCRTECSKGIGCLALAEVALGNISKKVNADYYVTKESLKKTGHDSVQGLGLVTPKDKTIINDLIIPNGTLTKSNVGAQLQYDEFIVYHSNQQLIKYLVIIKNNKR</sequence>
<evidence type="ECO:0000256" key="2">
    <source>
        <dbReference type="ARBA" id="ARBA00022676"/>
    </source>
</evidence>
<organism evidence="7">
    <name type="scientific">Barrevirus sp</name>
    <dbReference type="NCBI Taxonomy" id="2487763"/>
    <lineage>
        <taxon>Viruses</taxon>
        <taxon>Varidnaviria</taxon>
        <taxon>Bamfordvirae</taxon>
        <taxon>Nucleocytoviricota</taxon>
        <taxon>Megaviricetes</taxon>
        <taxon>Imitervirales</taxon>
        <taxon>Mimiviridae</taxon>
        <taxon>Klosneuvirinae</taxon>
    </lineage>
</organism>
<dbReference type="SUPFAM" id="SSF56399">
    <property type="entry name" value="ADP-ribosylation"/>
    <property type="match status" value="1"/>
</dbReference>
<feature type="domain" description="PARP catalytic" evidence="6">
    <location>
        <begin position="1"/>
        <end position="122"/>
    </location>
</feature>
<comment type="catalytic activity">
    <reaction evidence="5">
        <text>NAD(+) + (ADP-D-ribosyl)n-acceptor = nicotinamide + (ADP-D-ribosyl)n+1-acceptor + H(+).</text>
        <dbReference type="EC" id="2.4.2.30"/>
    </reaction>
</comment>
<evidence type="ECO:0000256" key="4">
    <source>
        <dbReference type="ARBA" id="ARBA00023027"/>
    </source>
</evidence>
<dbReference type="GO" id="GO:0070212">
    <property type="term" value="P:protein poly-ADP-ribosylation"/>
    <property type="evidence" value="ECO:0007669"/>
    <property type="project" value="TreeGrafter"/>
</dbReference>
<dbReference type="GO" id="GO:0006302">
    <property type="term" value="P:double-strand break repair"/>
    <property type="evidence" value="ECO:0007669"/>
    <property type="project" value="TreeGrafter"/>
</dbReference>
<gene>
    <name evidence="7" type="ORF">Barrevirus16_6</name>
</gene>
<dbReference type="PROSITE" id="PS51059">
    <property type="entry name" value="PARP_CATALYTIC"/>
    <property type="match status" value="1"/>
</dbReference>
<evidence type="ECO:0000256" key="3">
    <source>
        <dbReference type="ARBA" id="ARBA00022679"/>
    </source>
</evidence>
<proteinExistence type="predicted"/>
<evidence type="ECO:0000256" key="5">
    <source>
        <dbReference type="ARBA" id="ARBA00033987"/>
    </source>
</evidence>
<dbReference type="GO" id="GO:0003950">
    <property type="term" value="F:NAD+ poly-ADP-ribosyltransferase activity"/>
    <property type="evidence" value="ECO:0007669"/>
    <property type="project" value="UniProtKB-EC"/>
</dbReference>
<evidence type="ECO:0000256" key="1">
    <source>
        <dbReference type="ARBA" id="ARBA00012020"/>
    </source>
</evidence>
<reference evidence="7" key="1">
    <citation type="submission" date="2018-10" db="EMBL/GenBank/DDBJ databases">
        <title>Hidden diversity of soil giant viruses.</title>
        <authorList>
            <person name="Schulz F."/>
            <person name="Alteio L."/>
            <person name="Goudeau D."/>
            <person name="Ryan E.M."/>
            <person name="Malmstrom R.R."/>
            <person name="Blanchard J."/>
            <person name="Woyke T."/>
        </authorList>
    </citation>
    <scope>NUCLEOTIDE SEQUENCE</scope>
    <source>
        <strain evidence="7">BAV1</strain>
    </source>
</reference>
<evidence type="ECO:0000313" key="7">
    <source>
        <dbReference type="EMBL" id="AYV77168.1"/>
    </source>
</evidence>
<name>A0A3G4ZQJ2_9VIRU</name>
<dbReference type="PANTHER" id="PTHR10459:SF60">
    <property type="entry name" value="POLY [ADP-RIBOSE] POLYMERASE 2"/>
    <property type="match status" value="1"/>
</dbReference>
<dbReference type="InterPro" id="IPR050800">
    <property type="entry name" value="ARTD/PARP"/>
</dbReference>
<dbReference type="Pfam" id="PF00644">
    <property type="entry name" value="PARP"/>
    <property type="match status" value="1"/>
</dbReference>
<dbReference type="EC" id="2.4.2.30" evidence="1"/>
<evidence type="ECO:0000259" key="6">
    <source>
        <dbReference type="PROSITE" id="PS51059"/>
    </source>
</evidence>
<dbReference type="EMBL" id="MK072013">
    <property type="protein sequence ID" value="AYV77168.1"/>
    <property type="molecule type" value="Genomic_DNA"/>
</dbReference>
<dbReference type="PANTHER" id="PTHR10459">
    <property type="entry name" value="DNA LIGASE"/>
    <property type="match status" value="1"/>
</dbReference>
<accession>A0A3G4ZQJ2</accession>
<dbReference type="InterPro" id="IPR012317">
    <property type="entry name" value="Poly(ADP-ribose)pol_cat_dom"/>
</dbReference>
<keyword evidence="2" id="KW-0328">Glycosyltransferase</keyword>
<protein>
    <recommendedName>
        <fullName evidence="1">NAD(+) ADP-ribosyltransferase</fullName>
        <ecNumber evidence="1">2.4.2.30</ecNumber>
    </recommendedName>
</protein>
<keyword evidence="3" id="KW-0808">Transferase</keyword>
<dbReference type="Gene3D" id="3.90.228.10">
    <property type="match status" value="1"/>
</dbReference>
<dbReference type="GO" id="GO:1990404">
    <property type="term" value="F:NAD+-protein mono-ADP-ribosyltransferase activity"/>
    <property type="evidence" value="ECO:0007669"/>
    <property type="project" value="TreeGrafter"/>
</dbReference>
<keyword evidence="4" id="KW-0520">NAD</keyword>